<organism evidence="1">
    <name type="scientific">Desulfobacca acetoxidans</name>
    <dbReference type="NCBI Taxonomy" id="60893"/>
    <lineage>
        <taxon>Bacteria</taxon>
        <taxon>Pseudomonadati</taxon>
        <taxon>Thermodesulfobacteriota</taxon>
        <taxon>Desulfobaccia</taxon>
        <taxon>Desulfobaccales</taxon>
        <taxon>Desulfobaccaceae</taxon>
        <taxon>Desulfobacca</taxon>
    </lineage>
</organism>
<dbReference type="AlphaFoldDB" id="A0A7C3WRC5"/>
<name>A0A7C3WRC5_9BACT</name>
<evidence type="ECO:0000313" key="1">
    <source>
        <dbReference type="EMBL" id="HGB15196.1"/>
    </source>
</evidence>
<dbReference type="EMBL" id="DTHB01000050">
    <property type="protein sequence ID" value="HGB15196.1"/>
    <property type="molecule type" value="Genomic_DNA"/>
</dbReference>
<sequence>MANAKLEWIPRGGVRQSYTLPVNFTYDYQELGQDDSDRERALDGTLRSYGRGLKARWVLRFRYISTVQKDQLVEIKQAQTDIDFYRQADGPKTFSGVWTNDLDFRETAPGRWSGSIVLEEV</sequence>
<gene>
    <name evidence="1" type="ORF">ENV62_08190</name>
</gene>
<protein>
    <submittedName>
        <fullName evidence="1">Uncharacterized protein</fullName>
    </submittedName>
</protein>
<comment type="caution">
    <text evidence="1">The sequence shown here is derived from an EMBL/GenBank/DDBJ whole genome shotgun (WGS) entry which is preliminary data.</text>
</comment>
<reference evidence="1" key="1">
    <citation type="journal article" date="2020" name="mSystems">
        <title>Genome- and Community-Level Interaction Insights into Carbon Utilization and Element Cycling Functions of Hydrothermarchaeota in Hydrothermal Sediment.</title>
        <authorList>
            <person name="Zhou Z."/>
            <person name="Liu Y."/>
            <person name="Xu W."/>
            <person name="Pan J."/>
            <person name="Luo Z.H."/>
            <person name="Li M."/>
        </authorList>
    </citation>
    <scope>NUCLEOTIDE SEQUENCE [LARGE SCALE GENOMIC DNA]</scope>
    <source>
        <strain evidence="1">SpSt-776</strain>
    </source>
</reference>
<accession>A0A7C3WRC5</accession>
<proteinExistence type="predicted"/>